<dbReference type="STRING" id="1185766.SAMN05216224_102478"/>
<name>A0A074TGX0_9RHOB</name>
<accession>A0A074TGX0</accession>
<keyword evidence="4" id="KW-1185">Reference proteome</keyword>
<gene>
    <name evidence="3" type="ORF">DL1_13430</name>
</gene>
<feature type="chain" id="PRO_5001699844" evidence="2">
    <location>
        <begin position="34"/>
        <end position="232"/>
    </location>
</feature>
<organism evidence="3 4">
    <name type="scientific">Thioclava dalianensis</name>
    <dbReference type="NCBI Taxonomy" id="1185766"/>
    <lineage>
        <taxon>Bacteria</taxon>
        <taxon>Pseudomonadati</taxon>
        <taxon>Pseudomonadota</taxon>
        <taxon>Alphaproteobacteria</taxon>
        <taxon>Rhodobacterales</taxon>
        <taxon>Paracoccaceae</taxon>
        <taxon>Thioclava</taxon>
    </lineage>
</organism>
<dbReference type="OrthoDB" id="7857602at2"/>
<dbReference type="eggNOG" id="ENOG50338IZ">
    <property type="taxonomic scope" value="Bacteria"/>
</dbReference>
<dbReference type="EMBL" id="JHEH01000004">
    <property type="protein sequence ID" value="KEP70961.1"/>
    <property type="molecule type" value="Genomic_DNA"/>
</dbReference>
<feature type="region of interest" description="Disordered" evidence="1">
    <location>
        <begin position="213"/>
        <end position="232"/>
    </location>
</feature>
<feature type="signal peptide" evidence="2">
    <location>
        <begin position="1"/>
        <end position="33"/>
    </location>
</feature>
<comment type="caution">
    <text evidence="3">The sequence shown here is derived from an EMBL/GenBank/DDBJ whole genome shotgun (WGS) entry which is preliminary data.</text>
</comment>
<protein>
    <submittedName>
        <fullName evidence="3">Uncharacterized protein</fullName>
    </submittedName>
</protein>
<dbReference type="RefSeq" id="WP_051693319.1">
    <property type="nucleotide sequence ID" value="NZ_FOVB01000002.1"/>
</dbReference>
<evidence type="ECO:0000256" key="1">
    <source>
        <dbReference type="SAM" id="MobiDB-lite"/>
    </source>
</evidence>
<proteinExistence type="predicted"/>
<dbReference type="Proteomes" id="UP000027725">
    <property type="component" value="Unassembled WGS sequence"/>
</dbReference>
<evidence type="ECO:0000256" key="2">
    <source>
        <dbReference type="SAM" id="SignalP"/>
    </source>
</evidence>
<feature type="compositionally biased region" description="Basic and acidic residues" evidence="1">
    <location>
        <begin position="223"/>
        <end position="232"/>
    </location>
</feature>
<sequence length="232" mass="24876">MSLPPDTTDARRAICARLSLAGLALLLAGPVRAAEPQPECPGASALQGAGILLTRNAPRMSEAFRFENGTLTGYRADDPATGRAPLRETYPHPLAVGLREMGGREFALRYTKDPAELDTLPQTRRWSSPVALVVDGQTEREGTITYSYRGEGTVEIGACSYPAWQVIERIDLGDLSASFLKEYAPDPGLVLRATKLDPATGAPLAQVAFDTISARPASQSKTPPDRTNKGQQ</sequence>
<evidence type="ECO:0000313" key="3">
    <source>
        <dbReference type="EMBL" id="KEP70961.1"/>
    </source>
</evidence>
<dbReference type="AlphaFoldDB" id="A0A074TGX0"/>
<keyword evidence="2" id="KW-0732">Signal</keyword>
<reference evidence="3 4" key="1">
    <citation type="submission" date="2014-03" db="EMBL/GenBank/DDBJ databases">
        <title>The draft genome sequence of Thioclava dalianensis DLFJ1-1.</title>
        <authorList>
            <person name="Lai Q."/>
            <person name="Shao Z."/>
        </authorList>
    </citation>
    <scope>NUCLEOTIDE SEQUENCE [LARGE SCALE GENOMIC DNA]</scope>
    <source>
        <strain evidence="3 4">DLFJ1-1</strain>
    </source>
</reference>
<evidence type="ECO:0000313" key="4">
    <source>
        <dbReference type="Proteomes" id="UP000027725"/>
    </source>
</evidence>